<organism evidence="1 2">
    <name type="scientific">Botrytis tulipae</name>
    <dbReference type="NCBI Taxonomy" id="87230"/>
    <lineage>
        <taxon>Eukaryota</taxon>
        <taxon>Fungi</taxon>
        <taxon>Dikarya</taxon>
        <taxon>Ascomycota</taxon>
        <taxon>Pezizomycotina</taxon>
        <taxon>Leotiomycetes</taxon>
        <taxon>Helotiales</taxon>
        <taxon>Sclerotiniaceae</taxon>
        <taxon>Botrytis</taxon>
    </lineage>
</organism>
<reference evidence="1 2" key="1">
    <citation type="submission" date="2017-12" db="EMBL/GenBank/DDBJ databases">
        <title>Comparative genomics of Botrytis spp.</title>
        <authorList>
            <person name="Valero-Jimenez C.A."/>
            <person name="Tapia P."/>
            <person name="Veloso J."/>
            <person name="Silva-Moreno E."/>
            <person name="Staats M."/>
            <person name="Valdes J.H."/>
            <person name="Van Kan J.A.L."/>
        </authorList>
    </citation>
    <scope>NUCLEOTIDE SEQUENCE [LARGE SCALE GENOMIC DNA]</scope>
    <source>
        <strain evidence="1 2">Bt9001</strain>
    </source>
</reference>
<proteinExistence type="predicted"/>
<dbReference type="EMBL" id="PQXH01000091">
    <property type="protein sequence ID" value="TGO12270.1"/>
    <property type="molecule type" value="Genomic_DNA"/>
</dbReference>
<dbReference type="Proteomes" id="UP000297777">
    <property type="component" value="Unassembled WGS sequence"/>
</dbReference>
<comment type="caution">
    <text evidence="1">The sequence shown here is derived from an EMBL/GenBank/DDBJ whole genome shotgun (WGS) entry which is preliminary data.</text>
</comment>
<protein>
    <submittedName>
        <fullName evidence="1">Uncharacterized protein</fullName>
    </submittedName>
</protein>
<evidence type="ECO:0000313" key="2">
    <source>
        <dbReference type="Proteomes" id="UP000297777"/>
    </source>
</evidence>
<evidence type="ECO:0000313" key="1">
    <source>
        <dbReference type="EMBL" id="TGO12270.1"/>
    </source>
</evidence>
<dbReference type="AlphaFoldDB" id="A0A4Z1EL74"/>
<name>A0A4Z1EL74_9HELO</name>
<gene>
    <name evidence="1" type="ORF">BTUL_0091g00140</name>
</gene>
<sequence>MFSELGLSDVRVILPPYSCHGYAQRWRTATPAISTQRRVFGMPSDTEGYDSLSVGCSLPSSVEHNQLDGHELEKRVPFRENYLILAIELKQTEHGGDQRNNLNDLNLLAALNSLFTYPNPAMFKTAGFFAVDTCSFCNAFHKSSEESYYTELKHGSADNL</sequence>
<keyword evidence="2" id="KW-1185">Reference proteome</keyword>
<accession>A0A4Z1EL74</accession>